<dbReference type="PANTHER" id="PTHR43701">
    <property type="entry name" value="MEMBRANE TRANSPORTER PROTEIN MJ0441-RELATED"/>
    <property type="match status" value="1"/>
</dbReference>
<keyword evidence="5" id="KW-1003">Cell membrane</keyword>
<dbReference type="Proteomes" id="UP000058925">
    <property type="component" value="Chromosome"/>
</dbReference>
<evidence type="ECO:0000256" key="3">
    <source>
        <dbReference type="ARBA" id="ARBA00022989"/>
    </source>
</evidence>
<dbReference type="KEGG" id="taa:NMY3_00322"/>
<feature type="transmembrane region" description="Helical" evidence="5">
    <location>
        <begin position="216"/>
        <end position="239"/>
    </location>
</feature>
<keyword evidence="4 5" id="KW-0472">Membrane</keyword>
<accession>A0A654LVR1</accession>
<evidence type="ECO:0000256" key="1">
    <source>
        <dbReference type="ARBA" id="ARBA00004141"/>
    </source>
</evidence>
<dbReference type="AlphaFoldDB" id="A0A654LVR1"/>
<evidence type="ECO:0000256" key="2">
    <source>
        <dbReference type="ARBA" id="ARBA00022692"/>
    </source>
</evidence>
<protein>
    <recommendedName>
        <fullName evidence="5">Probable membrane transporter protein</fullName>
    </recommendedName>
</protein>
<comment type="subcellular location">
    <subcellularLocation>
        <location evidence="5">Cell membrane</location>
        <topology evidence="5">Multi-pass membrane protein</topology>
    </subcellularLocation>
    <subcellularLocation>
        <location evidence="1">Membrane</location>
        <topology evidence="1">Multi-pass membrane protein</topology>
    </subcellularLocation>
</comment>
<feature type="transmembrane region" description="Helical" evidence="5">
    <location>
        <begin position="307"/>
        <end position="325"/>
    </location>
</feature>
<comment type="similarity">
    <text evidence="5">Belongs to the 4-toluene sulfonate uptake permease (TSUP) (TC 2.A.102) family.</text>
</comment>
<dbReference type="GO" id="GO:0005886">
    <property type="term" value="C:plasma membrane"/>
    <property type="evidence" value="ECO:0007669"/>
    <property type="project" value="UniProtKB-SubCell"/>
</dbReference>
<keyword evidence="2 5" id="KW-0812">Transmembrane</keyword>
<feature type="transmembrane region" description="Helical" evidence="5">
    <location>
        <begin position="82"/>
        <end position="107"/>
    </location>
</feature>
<feature type="transmembrane region" description="Helical" evidence="5">
    <location>
        <begin position="46"/>
        <end position="70"/>
    </location>
</feature>
<gene>
    <name evidence="6" type="ORF">NMY3_00322</name>
</gene>
<dbReference type="PANTHER" id="PTHR43701:SF2">
    <property type="entry name" value="MEMBRANE TRANSPORTER PROTEIN YJNA-RELATED"/>
    <property type="match status" value="1"/>
</dbReference>
<proteinExistence type="inferred from homology"/>
<feature type="transmembrane region" description="Helical" evidence="5">
    <location>
        <begin position="6"/>
        <end position="25"/>
    </location>
</feature>
<feature type="transmembrane region" description="Helical" evidence="5">
    <location>
        <begin position="277"/>
        <end position="295"/>
    </location>
</feature>
<dbReference type="EMBL" id="CP012850">
    <property type="protein sequence ID" value="ALI34536.1"/>
    <property type="molecule type" value="Genomic_DNA"/>
</dbReference>
<dbReference type="InterPro" id="IPR002781">
    <property type="entry name" value="TM_pro_TauE-like"/>
</dbReference>
<evidence type="ECO:0000313" key="6">
    <source>
        <dbReference type="EMBL" id="ALI34536.1"/>
    </source>
</evidence>
<feature type="transmembrane region" description="Helical" evidence="5">
    <location>
        <begin position="146"/>
        <end position="166"/>
    </location>
</feature>
<organism evidence="6 7">
    <name type="scientific">Candidatus Nitrosocosmicus oleophilus</name>
    <dbReference type="NCBI Taxonomy" id="1353260"/>
    <lineage>
        <taxon>Archaea</taxon>
        <taxon>Nitrososphaerota</taxon>
        <taxon>Nitrososphaeria</taxon>
        <taxon>Nitrososphaerales</taxon>
        <taxon>Nitrososphaeraceae</taxon>
        <taxon>Candidatus Nitrosocosmicus</taxon>
    </lineage>
</organism>
<name>A0A654LVR1_9ARCH</name>
<keyword evidence="7" id="KW-1185">Reference proteome</keyword>
<sequence>MIAEVFFWPIYFLYFILEMICVDLESLLLQNLLQVISFSQIISADLIYYSFLIFLVTAIGMLIGLSLGLIGGGGSILAVPLLVYVIGLEPHVAIGTSALVVGINALISFFDHKKKGHVLLNKSLLFAIPGVVGTLIGSYLGLLTPASSLLILFALFMISIAINLLIQKKDKKNDKDVIDDYLQERTEDNKADQKTRGQLKTETNSGTNKRYTHLKVAMMGTLVGLAAGYFGIGGGFLMVPSLMYLDINIVNSIGTSLLPVSFFGLTTAASYSLSGQINFFIAILLICGGIVGGKVGMALSSRASKTLLTKIFSILLITVAIYIIIKTIMW</sequence>
<dbReference type="InterPro" id="IPR051598">
    <property type="entry name" value="TSUP/Inactive_protease-like"/>
</dbReference>
<feature type="transmembrane region" description="Helical" evidence="5">
    <location>
        <begin position="119"/>
        <end position="140"/>
    </location>
</feature>
<feature type="transmembrane region" description="Helical" evidence="5">
    <location>
        <begin position="245"/>
        <end position="265"/>
    </location>
</feature>
<reference evidence="7" key="1">
    <citation type="submission" date="2015-10" db="EMBL/GenBank/DDBJ databases">
        <title>Niche specialization of a soil ammonia-oxidizing archaeon, Candidatus Nitrosocosmicus oleophilus.</title>
        <authorList>
            <person name="Jung M.-Y."/>
            <person name="Rhee S.-K."/>
        </authorList>
    </citation>
    <scope>NUCLEOTIDE SEQUENCE [LARGE SCALE GENOMIC DNA]</scope>
    <source>
        <strain evidence="7">MY3</strain>
    </source>
</reference>
<evidence type="ECO:0000313" key="7">
    <source>
        <dbReference type="Proteomes" id="UP000058925"/>
    </source>
</evidence>
<evidence type="ECO:0000256" key="5">
    <source>
        <dbReference type="RuleBase" id="RU363041"/>
    </source>
</evidence>
<dbReference type="Pfam" id="PF01925">
    <property type="entry name" value="TauE"/>
    <property type="match status" value="1"/>
</dbReference>
<keyword evidence="3 5" id="KW-1133">Transmembrane helix</keyword>
<evidence type="ECO:0000256" key="4">
    <source>
        <dbReference type="ARBA" id="ARBA00023136"/>
    </source>
</evidence>